<evidence type="ECO:0000256" key="2">
    <source>
        <dbReference type="ARBA" id="ARBA00004574"/>
    </source>
</evidence>
<sequence length="358" mass="39226">VSKQKPPHPRSPLVSKRSSLISAEDSKMVKAPKYTYVRLDELKNESVVNVYGVVVFFKQPFKSRGTDYCSCLKITDQSEHKIGCTIFCERLEDHPKIFQTGDIVRMHRVKVKLYNNSLTLVNTSGFSVVTFHGTVGGAVEPRTSSKTFHFDEDDRRTVEELRSWAASQTLLPSVSAAVPLSAVQPSAYFDLTCQLLAKATVDTTCTLLRVWDGTRCPHPLLKVIVDPNVTEGASSFSKQKESLIANVLVYDNHVEFARQLKYQVSSSTGHCTCVPAPCCTPVCLRTEPQTPGKHAGQLVKLKACLGLSSTFPADPHYALGPAKSVRLSPPPADPTHHQVVISGQLSPSSPECPKHAAE</sequence>
<dbReference type="SUPFAM" id="SSF50249">
    <property type="entry name" value="Nucleic acid-binding proteins"/>
    <property type="match status" value="2"/>
</dbReference>
<dbReference type="InterPro" id="IPR011564">
    <property type="entry name" value="Telomer_end-bd_POT1/Cdc13"/>
</dbReference>
<evidence type="ECO:0000313" key="10">
    <source>
        <dbReference type="EMBL" id="MEQ2239743.1"/>
    </source>
</evidence>
<keyword evidence="11" id="KW-1185">Reference proteome</keyword>
<evidence type="ECO:0000256" key="8">
    <source>
        <dbReference type="ARBA" id="ARBA00023242"/>
    </source>
</evidence>
<feature type="domain" description="Telomeric single stranded DNA binding POT1/Cdc13" evidence="9">
    <location>
        <begin position="36"/>
        <end position="166"/>
    </location>
</feature>
<dbReference type="Pfam" id="PF02765">
    <property type="entry name" value="POT1"/>
    <property type="match status" value="1"/>
</dbReference>
<keyword evidence="5" id="KW-0158">Chromosome</keyword>
<comment type="similarity">
    <text evidence="3">Belongs to the telombin family.</text>
</comment>
<evidence type="ECO:0000256" key="4">
    <source>
        <dbReference type="ARBA" id="ARBA00015253"/>
    </source>
</evidence>
<dbReference type="InterPro" id="IPR012340">
    <property type="entry name" value="NA-bd_OB-fold"/>
</dbReference>
<evidence type="ECO:0000256" key="7">
    <source>
        <dbReference type="ARBA" id="ARBA00023125"/>
    </source>
</evidence>
<comment type="caution">
    <text evidence="10">The sequence shown here is derived from an EMBL/GenBank/DDBJ whole genome shotgun (WGS) entry which is preliminary data.</text>
</comment>
<evidence type="ECO:0000313" key="11">
    <source>
        <dbReference type="Proteomes" id="UP001482620"/>
    </source>
</evidence>
<dbReference type="Proteomes" id="UP001482620">
    <property type="component" value="Unassembled WGS sequence"/>
</dbReference>
<dbReference type="SMART" id="SM00976">
    <property type="entry name" value="Telo_bind"/>
    <property type="match status" value="1"/>
</dbReference>
<proteinExistence type="inferred from homology"/>
<evidence type="ECO:0000256" key="5">
    <source>
        <dbReference type="ARBA" id="ARBA00022454"/>
    </source>
</evidence>
<dbReference type="PANTHER" id="PTHR14513">
    <property type="entry name" value="PROTECTION OF TELOMERES 1"/>
    <property type="match status" value="1"/>
</dbReference>
<accession>A0ABV0U6H4</accession>
<gene>
    <name evidence="10" type="ORF">ILYODFUR_007595</name>
</gene>
<reference evidence="10 11" key="1">
    <citation type="submission" date="2021-06" db="EMBL/GenBank/DDBJ databases">
        <authorList>
            <person name="Palmer J.M."/>
        </authorList>
    </citation>
    <scope>NUCLEOTIDE SEQUENCE [LARGE SCALE GENOMIC DNA]</scope>
    <source>
        <strain evidence="11">if_2019</strain>
        <tissue evidence="10">Muscle</tissue>
    </source>
</reference>
<dbReference type="InterPro" id="IPR028389">
    <property type="entry name" value="POT1"/>
</dbReference>
<evidence type="ECO:0000259" key="9">
    <source>
        <dbReference type="SMART" id="SM00976"/>
    </source>
</evidence>
<dbReference type="Pfam" id="PF16686">
    <property type="entry name" value="POT1PC"/>
    <property type="match status" value="1"/>
</dbReference>
<keyword evidence="8" id="KW-0539">Nucleus</keyword>
<comment type="subcellular location">
    <subcellularLocation>
        <location evidence="2">Chromosome</location>
        <location evidence="2">Telomere</location>
    </subcellularLocation>
    <subcellularLocation>
        <location evidence="1">Nucleus</location>
    </subcellularLocation>
</comment>
<dbReference type="CDD" id="cd04497">
    <property type="entry name" value="hPOT1_OB1_like"/>
    <property type="match status" value="1"/>
</dbReference>
<keyword evidence="7" id="KW-0238">DNA-binding</keyword>
<evidence type="ECO:0000256" key="1">
    <source>
        <dbReference type="ARBA" id="ARBA00004123"/>
    </source>
</evidence>
<feature type="non-terminal residue" evidence="10">
    <location>
        <position position="358"/>
    </location>
</feature>
<organism evidence="10 11">
    <name type="scientific">Ilyodon furcidens</name>
    <name type="common">goldbreast splitfin</name>
    <dbReference type="NCBI Taxonomy" id="33524"/>
    <lineage>
        <taxon>Eukaryota</taxon>
        <taxon>Metazoa</taxon>
        <taxon>Chordata</taxon>
        <taxon>Craniata</taxon>
        <taxon>Vertebrata</taxon>
        <taxon>Euteleostomi</taxon>
        <taxon>Actinopterygii</taxon>
        <taxon>Neopterygii</taxon>
        <taxon>Teleostei</taxon>
        <taxon>Neoteleostei</taxon>
        <taxon>Acanthomorphata</taxon>
        <taxon>Ovalentaria</taxon>
        <taxon>Atherinomorphae</taxon>
        <taxon>Cyprinodontiformes</taxon>
        <taxon>Goodeidae</taxon>
        <taxon>Ilyodon</taxon>
    </lineage>
</organism>
<feature type="non-terminal residue" evidence="10">
    <location>
        <position position="1"/>
    </location>
</feature>
<name>A0ABV0U6H4_9TELE</name>
<dbReference type="Gene3D" id="2.40.50.140">
    <property type="entry name" value="Nucleic acid-binding proteins"/>
    <property type="match status" value="2"/>
</dbReference>
<dbReference type="InterPro" id="IPR032042">
    <property type="entry name" value="POT1PC"/>
</dbReference>
<dbReference type="PANTHER" id="PTHR14513:SF0">
    <property type="entry name" value="PROTECTION OF TELOMERES PROTEIN 1"/>
    <property type="match status" value="1"/>
</dbReference>
<protein>
    <recommendedName>
        <fullName evidence="4">Protection of telomeres protein 1</fullName>
    </recommendedName>
</protein>
<evidence type="ECO:0000256" key="3">
    <source>
        <dbReference type="ARBA" id="ARBA00008442"/>
    </source>
</evidence>
<keyword evidence="6" id="KW-0779">Telomere</keyword>
<dbReference type="EMBL" id="JAHRIQ010058419">
    <property type="protein sequence ID" value="MEQ2239743.1"/>
    <property type="molecule type" value="Genomic_DNA"/>
</dbReference>
<evidence type="ECO:0000256" key="6">
    <source>
        <dbReference type="ARBA" id="ARBA00022895"/>
    </source>
</evidence>